<sequence length="93" mass="10231">MGHDMDNIREVDVNGVAKRLVTADAPCGQELGQLLDCMKRAGPEGDSVCAKERSALAACAGRQARMPRNTAQEKRQVVRQLQTLVSAWKRFGY</sequence>
<evidence type="ECO:0000313" key="2">
    <source>
        <dbReference type="Proteomes" id="UP000006906"/>
    </source>
</evidence>
<evidence type="ECO:0000313" key="1">
    <source>
        <dbReference type="EMBL" id="PNW74388.1"/>
    </source>
</evidence>
<proteinExistence type="predicted"/>
<dbReference type="Gramene" id="PNW74388">
    <property type="protein sequence ID" value="PNW74388"/>
    <property type="gene ID" value="CHLRE_13g606500v5"/>
</dbReference>
<gene>
    <name evidence="1" type="ORF">CHLRE_13g606500v5</name>
</gene>
<dbReference type="OMA" id="CMKRAGP"/>
<dbReference type="EMBL" id="CM008974">
    <property type="protein sequence ID" value="PNW74388.1"/>
    <property type="molecule type" value="Genomic_DNA"/>
</dbReference>
<dbReference type="RefSeq" id="XP_042917863.1">
    <property type="nucleotide sequence ID" value="XM_043069888.1"/>
</dbReference>
<keyword evidence="2" id="KW-1185">Reference proteome</keyword>
<organism evidence="1 2">
    <name type="scientific">Chlamydomonas reinhardtii</name>
    <name type="common">Chlamydomonas smithii</name>
    <dbReference type="NCBI Taxonomy" id="3055"/>
    <lineage>
        <taxon>Eukaryota</taxon>
        <taxon>Viridiplantae</taxon>
        <taxon>Chlorophyta</taxon>
        <taxon>core chlorophytes</taxon>
        <taxon>Chlorophyceae</taxon>
        <taxon>CS clade</taxon>
        <taxon>Chlamydomonadales</taxon>
        <taxon>Chlamydomonadaceae</taxon>
        <taxon>Chlamydomonas</taxon>
    </lineage>
</organism>
<dbReference type="AlphaFoldDB" id="A0A2K3D1G4"/>
<dbReference type="GeneID" id="5724695"/>
<accession>A0A2K3D1G4</accession>
<protein>
    <recommendedName>
        <fullName evidence="3">CHCH domain-containing protein</fullName>
    </recommendedName>
</protein>
<evidence type="ECO:0008006" key="3">
    <source>
        <dbReference type="Google" id="ProtNLM"/>
    </source>
</evidence>
<reference evidence="1 2" key="1">
    <citation type="journal article" date="2007" name="Science">
        <title>The Chlamydomonas genome reveals the evolution of key animal and plant functions.</title>
        <authorList>
            <person name="Merchant S.S."/>
            <person name="Prochnik S.E."/>
            <person name="Vallon O."/>
            <person name="Harris E.H."/>
            <person name="Karpowicz S.J."/>
            <person name="Witman G.B."/>
            <person name="Terry A."/>
            <person name="Salamov A."/>
            <person name="Fritz-Laylin L.K."/>
            <person name="Marechal-Drouard L."/>
            <person name="Marshall W.F."/>
            <person name="Qu L.H."/>
            <person name="Nelson D.R."/>
            <person name="Sanderfoot A.A."/>
            <person name="Spalding M.H."/>
            <person name="Kapitonov V.V."/>
            <person name="Ren Q."/>
            <person name="Ferris P."/>
            <person name="Lindquist E."/>
            <person name="Shapiro H."/>
            <person name="Lucas S.M."/>
            <person name="Grimwood J."/>
            <person name="Schmutz J."/>
            <person name="Cardol P."/>
            <person name="Cerutti H."/>
            <person name="Chanfreau G."/>
            <person name="Chen C.L."/>
            <person name="Cognat V."/>
            <person name="Croft M.T."/>
            <person name="Dent R."/>
            <person name="Dutcher S."/>
            <person name="Fernandez E."/>
            <person name="Fukuzawa H."/>
            <person name="Gonzalez-Ballester D."/>
            <person name="Gonzalez-Halphen D."/>
            <person name="Hallmann A."/>
            <person name="Hanikenne M."/>
            <person name="Hippler M."/>
            <person name="Inwood W."/>
            <person name="Jabbari K."/>
            <person name="Kalanon M."/>
            <person name="Kuras R."/>
            <person name="Lefebvre P.A."/>
            <person name="Lemaire S.D."/>
            <person name="Lobanov A.V."/>
            <person name="Lohr M."/>
            <person name="Manuell A."/>
            <person name="Meier I."/>
            <person name="Mets L."/>
            <person name="Mittag M."/>
            <person name="Mittelmeier T."/>
            <person name="Moroney J.V."/>
            <person name="Moseley J."/>
            <person name="Napoli C."/>
            <person name="Nedelcu A.M."/>
            <person name="Niyogi K."/>
            <person name="Novoselov S.V."/>
            <person name="Paulsen I.T."/>
            <person name="Pazour G."/>
            <person name="Purton S."/>
            <person name="Ral J.P."/>
            <person name="Riano-Pachon D.M."/>
            <person name="Riekhof W."/>
            <person name="Rymarquis L."/>
            <person name="Schroda M."/>
            <person name="Stern D."/>
            <person name="Umen J."/>
            <person name="Willows R."/>
            <person name="Wilson N."/>
            <person name="Zimmer S.L."/>
            <person name="Allmer J."/>
            <person name="Balk J."/>
            <person name="Bisova K."/>
            <person name="Chen C.J."/>
            <person name="Elias M."/>
            <person name="Gendler K."/>
            <person name="Hauser C."/>
            <person name="Lamb M.R."/>
            <person name="Ledford H."/>
            <person name="Long J.C."/>
            <person name="Minagawa J."/>
            <person name="Page M.D."/>
            <person name="Pan J."/>
            <person name="Pootakham W."/>
            <person name="Roje S."/>
            <person name="Rose A."/>
            <person name="Stahlberg E."/>
            <person name="Terauchi A.M."/>
            <person name="Yang P."/>
            <person name="Ball S."/>
            <person name="Bowler C."/>
            <person name="Dieckmann C.L."/>
            <person name="Gladyshev V.N."/>
            <person name="Green P."/>
            <person name="Jorgensen R."/>
            <person name="Mayfield S."/>
            <person name="Mueller-Roeber B."/>
            <person name="Rajamani S."/>
            <person name="Sayre R.T."/>
            <person name="Brokstein P."/>
            <person name="Dubchak I."/>
            <person name="Goodstein D."/>
            <person name="Hornick L."/>
            <person name="Huang Y.W."/>
            <person name="Jhaveri J."/>
            <person name="Luo Y."/>
            <person name="Martinez D."/>
            <person name="Ngau W.C."/>
            <person name="Otillar B."/>
            <person name="Poliakov A."/>
            <person name="Porter A."/>
            <person name="Szajkowski L."/>
            <person name="Werner G."/>
            <person name="Zhou K."/>
            <person name="Grigoriev I.V."/>
            <person name="Rokhsar D.S."/>
            <person name="Grossman A.R."/>
        </authorList>
    </citation>
    <scope>NUCLEOTIDE SEQUENCE [LARGE SCALE GENOMIC DNA]</scope>
    <source>
        <strain evidence="2">CC-503</strain>
    </source>
</reference>
<name>A0A2K3D1G4_CHLRE</name>
<dbReference type="InParanoid" id="A0A2K3D1G4"/>
<dbReference type="OrthoDB" id="532305at2759"/>
<dbReference type="Proteomes" id="UP000006906">
    <property type="component" value="Chromosome 13"/>
</dbReference>
<dbReference type="KEGG" id="cre:CHLRE_13g606500v5"/>